<organism evidence="1 2">
    <name type="scientific">Dreissena polymorpha</name>
    <name type="common">Zebra mussel</name>
    <name type="synonym">Mytilus polymorpha</name>
    <dbReference type="NCBI Taxonomy" id="45954"/>
    <lineage>
        <taxon>Eukaryota</taxon>
        <taxon>Metazoa</taxon>
        <taxon>Spiralia</taxon>
        <taxon>Lophotrochozoa</taxon>
        <taxon>Mollusca</taxon>
        <taxon>Bivalvia</taxon>
        <taxon>Autobranchia</taxon>
        <taxon>Heteroconchia</taxon>
        <taxon>Euheterodonta</taxon>
        <taxon>Imparidentia</taxon>
        <taxon>Neoheterodontei</taxon>
        <taxon>Myida</taxon>
        <taxon>Dreissenoidea</taxon>
        <taxon>Dreissenidae</taxon>
        <taxon>Dreissena</taxon>
    </lineage>
</organism>
<sequence>MYNTTNYDFCNAVNYSGCVVEFLCPQWGYSIVTATASNGTFIEIDHVNVTCDNPIIDLKTDIPTDLTIPNGTVDARLRISATALYLPVVSCVFNMGDPIKKGNYRFVQEVTYIKPFVFENFQYIAIGIHTITIYCWNLISSQNFTQKIRVENTDFTVSGLFDRYYSQFESPMYLSSMIDTGIFSRFEIKAPSTQKTHYNLWLLTYQIGHSLRIDTSFSLLAVFFYRRQSI</sequence>
<dbReference type="AlphaFoldDB" id="A0A9D4LP98"/>
<keyword evidence="2" id="KW-1185">Reference proteome</keyword>
<reference evidence="1" key="1">
    <citation type="journal article" date="2019" name="bioRxiv">
        <title>The Genome of the Zebra Mussel, Dreissena polymorpha: A Resource for Invasive Species Research.</title>
        <authorList>
            <person name="McCartney M.A."/>
            <person name="Auch B."/>
            <person name="Kono T."/>
            <person name="Mallez S."/>
            <person name="Zhang Y."/>
            <person name="Obille A."/>
            <person name="Becker A."/>
            <person name="Abrahante J.E."/>
            <person name="Garbe J."/>
            <person name="Badalamenti J.P."/>
            <person name="Herman A."/>
            <person name="Mangelson H."/>
            <person name="Liachko I."/>
            <person name="Sullivan S."/>
            <person name="Sone E.D."/>
            <person name="Koren S."/>
            <person name="Silverstein K.A.T."/>
            <person name="Beckman K.B."/>
            <person name="Gohl D.M."/>
        </authorList>
    </citation>
    <scope>NUCLEOTIDE SEQUENCE</scope>
    <source>
        <strain evidence="1">Duluth1</strain>
        <tissue evidence="1">Whole animal</tissue>
    </source>
</reference>
<evidence type="ECO:0000313" key="2">
    <source>
        <dbReference type="Proteomes" id="UP000828390"/>
    </source>
</evidence>
<dbReference type="EMBL" id="JAIWYP010000002">
    <property type="protein sequence ID" value="KAH3861252.1"/>
    <property type="molecule type" value="Genomic_DNA"/>
</dbReference>
<reference evidence="1" key="2">
    <citation type="submission" date="2020-11" db="EMBL/GenBank/DDBJ databases">
        <authorList>
            <person name="McCartney M.A."/>
            <person name="Auch B."/>
            <person name="Kono T."/>
            <person name="Mallez S."/>
            <person name="Becker A."/>
            <person name="Gohl D.M."/>
            <person name="Silverstein K.A.T."/>
            <person name="Koren S."/>
            <person name="Bechman K.B."/>
            <person name="Herman A."/>
            <person name="Abrahante J.E."/>
            <person name="Garbe J."/>
        </authorList>
    </citation>
    <scope>NUCLEOTIDE SEQUENCE</scope>
    <source>
        <strain evidence="1">Duluth1</strain>
        <tissue evidence="1">Whole animal</tissue>
    </source>
</reference>
<name>A0A9D4LP98_DREPO</name>
<evidence type="ECO:0000313" key="1">
    <source>
        <dbReference type="EMBL" id="KAH3861252.1"/>
    </source>
</evidence>
<accession>A0A9D4LP98</accession>
<dbReference type="Proteomes" id="UP000828390">
    <property type="component" value="Unassembled WGS sequence"/>
</dbReference>
<proteinExistence type="predicted"/>
<comment type="caution">
    <text evidence="1">The sequence shown here is derived from an EMBL/GenBank/DDBJ whole genome shotgun (WGS) entry which is preliminary data.</text>
</comment>
<protein>
    <submittedName>
        <fullName evidence="1">Uncharacterized protein</fullName>
    </submittedName>
</protein>
<gene>
    <name evidence="1" type="ORF">DPMN_024179</name>
</gene>